<gene>
    <name evidence="1" type="ORF">MPDQ_001801</name>
</gene>
<proteinExistence type="predicted"/>
<sequence length="152" mass="17757">MSNEMNTLELVGRPGDDIPTSSIELWCVHGDCDYHWLITYIHRSGNTTSVSREKNIPMKWIQDIPREKAITTIIFLVMYKCPGLRSLASHIWVSFQDCDYRCTDFVFLLLWDYKRRGFIDDTEDQVQNLLCRMAAVQEELSAIPRTIPRPPF</sequence>
<evidence type="ECO:0000313" key="1">
    <source>
        <dbReference type="EMBL" id="TQB75836.1"/>
    </source>
</evidence>
<evidence type="ECO:0000313" key="2">
    <source>
        <dbReference type="Proteomes" id="UP000319663"/>
    </source>
</evidence>
<comment type="caution">
    <text evidence="1">The sequence shown here is derived from an EMBL/GenBank/DDBJ whole genome shotgun (WGS) entry which is preliminary data.</text>
</comment>
<protein>
    <submittedName>
        <fullName evidence="1">Uncharacterized protein</fullName>
    </submittedName>
</protein>
<dbReference type="Proteomes" id="UP000319663">
    <property type="component" value="Unassembled WGS sequence"/>
</dbReference>
<organism evidence="1 2">
    <name type="scientific">Monascus purpureus</name>
    <name type="common">Red mold</name>
    <name type="synonym">Monascus anka</name>
    <dbReference type="NCBI Taxonomy" id="5098"/>
    <lineage>
        <taxon>Eukaryota</taxon>
        <taxon>Fungi</taxon>
        <taxon>Dikarya</taxon>
        <taxon>Ascomycota</taxon>
        <taxon>Pezizomycotina</taxon>
        <taxon>Eurotiomycetes</taxon>
        <taxon>Eurotiomycetidae</taxon>
        <taxon>Eurotiales</taxon>
        <taxon>Aspergillaceae</taxon>
        <taxon>Monascus</taxon>
    </lineage>
</organism>
<dbReference type="AlphaFoldDB" id="A0A507R4Q0"/>
<reference evidence="1 2" key="1">
    <citation type="submission" date="2019-06" db="EMBL/GenBank/DDBJ databases">
        <title>Wine fermentation using esterase from Monascus purpureus.</title>
        <authorList>
            <person name="Geng C."/>
            <person name="Zhang Y."/>
        </authorList>
    </citation>
    <scope>NUCLEOTIDE SEQUENCE [LARGE SCALE GENOMIC DNA]</scope>
    <source>
        <strain evidence="1">HQ1</strain>
    </source>
</reference>
<name>A0A507R4Q0_MONPU</name>
<dbReference type="OrthoDB" id="4525637at2759"/>
<accession>A0A507R4Q0</accession>
<dbReference type="EMBL" id="VIFY01000015">
    <property type="protein sequence ID" value="TQB75836.1"/>
    <property type="molecule type" value="Genomic_DNA"/>
</dbReference>
<keyword evidence="2" id="KW-1185">Reference proteome</keyword>